<dbReference type="InterPro" id="IPR033462">
    <property type="entry name" value="Cache_3-Cache_2"/>
</dbReference>
<dbReference type="SUPFAM" id="SSF58104">
    <property type="entry name" value="Methyl-accepting chemotaxis protein (MCP) signaling domain"/>
    <property type="match status" value="1"/>
</dbReference>
<dbReference type="CDD" id="cd11386">
    <property type="entry name" value="MCP_signal"/>
    <property type="match status" value="1"/>
</dbReference>
<dbReference type="Pfam" id="PF00672">
    <property type="entry name" value="HAMP"/>
    <property type="match status" value="1"/>
</dbReference>
<dbReference type="EMBL" id="QFOD01000021">
    <property type="protein sequence ID" value="PZP28694.1"/>
    <property type="molecule type" value="Genomic_DNA"/>
</dbReference>
<dbReference type="CDD" id="cd06225">
    <property type="entry name" value="HAMP"/>
    <property type="match status" value="1"/>
</dbReference>
<dbReference type="PRINTS" id="PR00260">
    <property type="entry name" value="CHEMTRNSDUCR"/>
</dbReference>
<dbReference type="SMART" id="SM00304">
    <property type="entry name" value="HAMP"/>
    <property type="match status" value="1"/>
</dbReference>
<dbReference type="GO" id="GO:0007165">
    <property type="term" value="P:signal transduction"/>
    <property type="evidence" value="ECO:0007669"/>
    <property type="project" value="UniProtKB-KW"/>
</dbReference>
<comment type="similarity">
    <text evidence="3">Belongs to the methyl-accepting chemotaxis (MCP) protein family.</text>
</comment>
<sequence length="661" mass="70253">MTHSRLRSLSLGAQLTGANILMTALLVGAFTVVVSLAFTRTVETESTSDLQMQTDVLTSMINASAKDLKERAGALAQAYQSSLHGELEAGKGEVEIKGRATPVLMLHGKPVNLDFSVVDDFSAATGSVATLFVRSGDDFVRITTSLKNDKGERAVGTLLDREHPGYKAVSSGQRFVGAATLFGRNYMTQYDPVLDDSGRVIAVRFVGLDFTRLMGEIKQTIRGMKIGQTGYFYVLDAKPGKTLGTALVHPTKEGNSLLDVADANGVPFVKDMLERRSGQLTYAWINKERNETQPRDKIVAFRSVDDLNWLICGGSYVDEFTAGARGVRNMVLGMAAVLLALMAAVSYLAIRRLVSRPLREVQQAAEAIAGGDLTVRLQSGRGDEVGRLIGAINRVGINLTELVESVRRNSENLAMASSEIAQGNQDLSTRTESQAAALEQTSSAMQQLGATVQENASFAQDGDQRARQASQVAQKSGEVMGQVALTMKDISASSRRIADITSIIDGLAFQTNILALNAAVESARAGEAGRGFAVVATEVRSLAARSAEAAKEIKSLIAASVERVEAGSALVDQAGQTMAELGDSIRQVTEVMTSISQASQEQATGVGEVGTAVAQMDQSTQQNSALVEEMAAAASSLRSQAQTLVQSVSMFKLLGSDADPR</sequence>
<dbReference type="Gene3D" id="1.10.287.950">
    <property type="entry name" value="Methyl-accepting chemotaxis protein"/>
    <property type="match status" value="1"/>
</dbReference>
<feature type="transmembrane region" description="Helical" evidence="5">
    <location>
        <begin position="20"/>
        <end position="38"/>
    </location>
</feature>
<protein>
    <submittedName>
        <fullName evidence="8">Methyl-accepting chemotaxis protein</fullName>
    </submittedName>
</protein>
<dbReference type="PANTHER" id="PTHR43531">
    <property type="entry name" value="PROTEIN ICFG"/>
    <property type="match status" value="1"/>
</dbReference>
<dbReference type="SMART" id="SM00283">
    <property type="entry name" value="MA"/>
    <property type="match status" value="1"/>
</dbReference>
<dbReference type="InterPro" id="IPR004090">
    <property type="entry name" value="Chemotax_Me-accpt_rcpt"/>
</dbReference>
<evidence type="ECO:0000313" key="9">
    <source>
        <dbReference type="Proteomes" id="UP000249633"/>
    </source>
</evidence>
<dbReference type="PROSITE" id="PS50885">
    <property type="entry name" value="HAMP"/>
    <property type="match status" value="1"/>
</dbReference>
<name>A0A2W5DG05_9BURK</name>
<evidence type="ECO:0000256" key="3">
    <source>
        <dbReference type="ARBA" id="ARBA00029447"/>
    </source>
</evidence>
<dbReference type="InterPro" id="IPR004089">
    <property type="entry name" value="MCPsignal_dom"/>
</dbReference>
<dbReference type="InterPro" id="IPR029151">
    <property type="entry name" value="Sensor-like_sf"/>
</dbReference>
<dbReference type="InterPro" id="IPR003660">
    <property type="entry name" value="HAMP_dom"/>
</dbReference>
<keyword evidence="2" id="KW-0488">Methylation</keyword>
<feature type="domain" description="Methyl-accepting transducer" evidence="6">
    <location>
        <begin position="409"/>
        <end position="638"/>
    </location>
</feature>
<keyword evidence="4" id="KW-0807">Transducer</keyword>
<evidence type="ECO:0000313" key="8">
    <source>
        <dbReference type="EMBL" id="PZP28694.1"/>
    </source>
</evidence>
<dbReference type="Pfam" id="PF00015">
    <property type="entry name" value="MCPsignal"/>
    <property type="match status" value="1"/>
</dbReference>
<dbReference type="FunFam" id="1.10.287.950:FF:000001">
    <property type="entry name" value="Methyl-accepting chemotaxis sensory transducer"/>
    <property type="match status" value="1"/>
</dbReference>
<dbReference type="AlphaFoldDB" id="A0A2W5DG05"/>
<evidence type="ECO:0000256" key="4">
    <source>
        <dbReference type="PROSITE-ProRule" id="PRU00284"/>
    </source>
</evidence>
<evidence type="ECO:0000256" key="5">
    <source>
        <dbReference type="SAM" id="Phobius"/>
    </source>
</evidence>
<organism evidence="8 9">
    <name type="scientific">Roseateles depolymerans</name>
    <dbReference type="NCBI Taxonomy" id="76731"/>
    <lineage>
        <taxon>Bacteria</taxon>
        <taxon>Pseudomonadati</taxon>
        <taxon>Pseudomonadota</taxon>
        <taxon>Betaproteobacteria</taxon>
        <taxon>Burkholderiales</taxon>
        <taxon>Sphaerotilaceae</taxon>
        <taxon>Roseateles</taxon>
    </lineage>
</organism>
<dbReference type="PANTHER" id="PTHR43531:SF14">
    <property type="entry name" value="METHYL-ACCEPTING CHEMOTAXIS PROTEIN I-RELATED"/>
    <property type="match status" value="1"/>
</dbReference>
<dbReference type="InterPro" id="IPR051310">
    <property type="entry name" value="MCP_chemotaxis"/>
</dbReference>
<evidence type="ECO:0000259" key="6">
    <source>
        <dbReference type="PROSITE" id="PS50111"/>
    </source>
</evidence>
<dbReference type="Proteomes" id="UP000249633">
    <property type="component" value="Unassembled WGS sequence"/>
</dbReference>
<keyword evidence="5" id="KW-0812">Transmembrane</keyword>
<dbReference type="SUPFAM" id="SSF103190">
    <property type="entry name" value="Sensory domain-like"/>
    <property type="match status" value="1"/>
</dbReference>
<accession>A0A2W5DG05</accession>
<dbReference type="GO" id="GO:0006935">
    <property type="term" value="P:chemotaxis"/>
    <property type="evidence" value="ECO:0007669"/>
    <property type="project" value="InterPro"/>
</dbReference>
<dbReference type="PROSITE" id="PS50111">
    <property type="entry name" value="CHEMOTAXIS_TRANSDUC_2"/>
    <property type="match status" value="1"/>
</dbReference>
<keyword evidence="5" id="KW-0472">Membrane</keyword>
<proteinExistence type="inferred from homology"/>
<evidence type="ECO:0000256" key="1">
    <source>
        <dbReference type="ARBA" id="ARBA00004370"/>
    </source>
</evidence>
<feature type="domain" description="HAMP" evidence="7">
    <location>
        <begin position="352"/>
        <end position="404"/>
    </location>
</feature>
<feature type="transmembrane region" description="Helical" evidence="5">
    <location>
        <begin position="330"/>
        <end position="350"/>
    </location>
</feature>
<evidence type="ECO:0000259" key="7">
    <source>
        <dbReference type="PROSITE" id="PS50885"/>
    </source>
</evidence>
<reference evidence="8 9" key="1">
    <citation type="submission" date="2017-08" db="EMBL/GenBank/DDBJ databases">
        <title>Infants hospitalized years apart are colonized by the same room-sourced microbial strains.</title>
        <authorList>
            <person name="Brooks B."/>
            <person name="Olm M.R."/>
            <person name="Firek B.A."/>
            <person name="Baker R."/>
            <person name="Thomas B.C."/>
            <person name="Morowitz M.J."/>
            <person name="Banfield J.F."/>
        </authorList>
    </citation>
    <scope>NUCLEOTIDE SEQUENCE [LARGE SCALE GENOMIC DNA]</scope>
    <source>
        <strain evidence="8">S2_012_000_R2_81</strain>
    </source>
</reference>
<comment type="subcellular location">
    <subcellularLocation>
        <location evidence="1">Membrane</location>
    </subcellularLocation>
</comment>
<dbReference type="Gene3D" id="3.30.450.20">
    <property type="entry name" value="PAS domain"/>
    <property type="match status" value="1"/>
</dbReference>
<dbReference type="GO" id="GO:0004888">
    <property type="term" value="F:transmembrane signaling receptor activity"/>
    <property type="evidence" value="ECO:0007669"/>
    <property type="project" value="InterPro"/>
</dbReference>
<evidence type="ECO:0000256" key="2">
    <source>
        <dbReference type="ARBA" id="ARBA00022481"/>
    </source>
</evidence>
<dbReference type="Pfam" id="PF17201">
    <property type="entry name" value="Cache_3-Cache_2"/>
    <property type="match status" value="1"/>
</dbReference>
<gene>
    <name evidence="8" type="ORF">DI603_18605</name>
</gene>
<dbReference type="GO" id="GO:0005886">
    <property type="term" value="C:plasma membrane"/>
    <property type="evidence" value="ECO:0007669"/>
    <property type="project" value="TreeGrafter"/>
</dbReference>
<dbReference type="CDD" id="cd12912">
    <property type="entry name" value="PDC2_MCP_like"/>
    <property type="match status" value="1"/>
</dbReference>
<comment type="caution">
    <text evidence="8">The sequence shown here is derived from an EMBL/GenBank/DDBJ whole genome shotgun (WGS) entry which is preliminary data.</text>
</comment>
<keyword evidence="5" id="KW-1133">Transmembrane helix</keyword>